<dbReference type="PANTHER" id="PTHR48081:SF8">
    <property type="entry name" value="ALPHA_BETA HYDROLASE FOLD-3 DOMAIN-CONTAINING PROTEIN-RELATED"/>
    <property type="match status" value="1"/>
</dbReference>
<dbReference type="InterPro" id="IPR013094">
    <property type="entry name" value="AB_hydrolase_3"/>
</dbReference>
<dbReference type="RefSeq" id="WP_160726314.1">
    <property type="nucleotide sequence ID" value="NZ_WTYC01000001.1"/>
</dbReference>
<sequence>MADTEHFVRDDVRNFLDMLEQMGGKGVEEVGAVEGRTQMRTLGMLAEAPARDLAVIKDLACPGPAGEIPLRLYDAKENREAGPCVVFIHGGGFVIGDIEVYNSLCTEIAHRLDLPVVSVEYRLAPEHPFPAAPDDCEAAARWIASSPEALGREITGLVITGDSAGGNLTIVTTNQLVNEPADVPVIVQAPIYPVASDVTQHSSFRSFADGFLLTAASMAWFTDQYAGDASDPRHTPMVGDCSNTPPTVVCTAGLDPLRDSGREYAAHLVQQGTEVVYLEFPGIIHGFTTLRKAMPSGQKDLGAFLDAVELMVERYR</sequence>
<dbReference type="InterPro" id="IPR029058">
    <property type="entry name" value="AB_hydrolase_fold"/>
</dbReference>
<protein>
    <submittedName>
        <fullName evidence="3">Alpha/beta hydrolase fold domain-containing protein</fullName>
    </submittedName>
</protein>
<keyword evidence="1 3" id="KW-0378">Hydrolase</keyword>
<feature type="domain" description="Alpha/beta hydrolase fold-3" evidence="2">
    <location>
        <begin position="85"/>
        <end position="288"/>
    </location>
</feature>
<dbReference type="InterPro" id="IPR050300">
    <property type="entry name" value="GDXG_lipolytic_enzyme"/>
</dbReference>
<accession>A0A844XKY7</accession>
<dbReference type="GO" id="GO:0016787">
    <property type="term" value="F:hydrolase activity"/>
    <property type="evidence" value="ECO:0007669"/>
    <property type="project" value="UniProtKB-KW"/>
</dbReference>
<evidence type="ECO:0000313" key="4">
    <source>
        <dbReference type="Proteomes" id="UP000448199"/>
    </source>
</evidence>
<keyword evidence="4" id="KW-1185">Reference proteome</keyword>
<organism evidence="3 4">
    <name type="scientific">Qipengyuania vulgaris</name>
    <dbReference type="NCBI Taxonomy" id="291985"/>
    <lineage>
        <taxon>Bacteria</taxon>
        <taxon>Pseudomonadati</taxon>
        <taxon>Pseudomonadota</taxon>
        <taxon>Alphaproteobacteria</taxon>
        <taxon>Sphingomonadales</taxon>
        <taxon>Erythrobacteraceae</taxon>
        <taxon>Qipengyuania</taxon>
    </lineage>
</organism>
<comment type="caution">
    <text evidence="3">The sequence shown here is derived from an EMBL/GenBank/DDBJ whole genome shotgun (WGS) entry which is preliminary data.</text>
</comment>
<dbReference type="OrthoDB" id="9806180at2"/>
<reference evidence="3 4" key="1">
    <citation type="submission" date="2019-12" db="EMBL/GenBank/DDBJ databases">
        <title>Genomic-based taxomic classification of the family Erythrobacteraceae.</title>
        <authorList>
            <person name="Xu L."/>
        </authorList>
    </citation>
    <scope>NUCLEOTIDE SEQUENCE [LARGE SCALE GENOMIC DNA]</scope>
    <source>
        <strain evidence="3 4">DSM 17792</strain>
    </source>
</reference>
<dbReference type="Pfam" id="PF07859">
    <property type="entry name" value="Abhydrolase_3"/>
    <property type="match status" value="1"/>
</dbReference>
<dbReference type="AlphaFoldDB" id="A0A844XKY7"/>
<name>A0A844XKY7_9SPHN</name>
<dbReference type="Proteomes" id="UP000448199">
    <property type="component" value="Unassembled WGS sequence"/>
</dbReference>
<gene>
    <name evidence="3" type="ORF">GRI69_00130</name>
</gene>
<proteinExistence type="predicted"/>
<evidence type="ECO:0000256" key="1">
    <source>
        <dbReference type="ARBA" id="ARBA00022801"/>
    </source>
</evidence>
<dbReference type="PANTHER" id="PTHR48081">
    <property type="entry name" value="AB HYDROLASE SUPERFAMILY PROTEIN C4A8.06C"/>
    <property type="match status" value="1"/>
</dbReference>
<dbReference type="Gene3D" id="3.40.50.1820">
    <property type="entry name" value="alpha/beta hydrolase"/>
    <property type="match status" value="1"/>
</dbReference>
<dbReference type="EMBL" id="WTYC01000001">
    <property type="protein sequence ID" value="MXO46671.1"/>
    <property type="molecule type" value="Genomic_DNA"/>
</dbReference>
<evidence type="ECO:0000259" key="2">
    <source>
        <dbReference type="Pfam" id="PF07859"/>
    </source>
</evidence>
<evidence type="ECO:0000313" key="3">
    <source>
        <dbReference type="EMBL" id="MXO46671.1"/>
    </source>
</evidence>
<dbReference type="SUPFAM" id="SSF53474">
    <property type="entry name" value="alpha/beta-Hydrolases"/>
    <property type="match status" value="1"/>
</dbReference>